<evidence type="ECO:0000256" key="9">
    <source>
        <dbReference type="ARBA" id="ARBA00022792"/>
    </source>
</evidence>
<evidence type="ECO:0000256" key="2">
    <source>
        <dbReference type="ARBA" id="ARBA00004298"/>
    </source>
</evidence>
<evidence type="ECO:0000256" key="7">
    <source>
        <dbReference type="ARBA" id="ARBA00022660"/>
    </source>
</evidence>
<dbReference type="PANTHER" id="PTHR15469:SF0">
    <property type="entry name" value="NADH DEHYDROGENASE [UBIQUINONE] 1 BETA SUBCOMPLEX SUBUNIT 4"/>
    <property type="match status" value="1"/>
</dbReference>
<reference evidence="18" key="2">
    <citation type="submission" date="2025-09" db="UniProtKB">
        <authorList>
            <consortium name="Ensembl"/>
        </authorList>
    </citation>
    <scope>IDENTIFICATION</scope>
</reference>
<dbReference type="GO" id="GO:0005743">
    <property type="term" value="C:mitochondrial inner membrane"/>
    <property type="evidence" value="ECO:0007669"/>
    <property type="project" value="UniProtKB-SubCell"/>
</dbReference>
<keyword evidence="11 17" id="KW-1133">Transmembrane helix</keyword>
<evidence type="ECO:0000256" key="16">
    <source>
        <dbReference type="SAM" id="MobiDB-lite"/>
    </source>
</evidence>
<feature type="compositionally biased region" description="Polar residues" evidence="16">
    <location>
        <begin position="1"/>
        <end position="11"/>
    </location>
</feature>
<keyword evidence="12" id="KW-0496">Mitochondrion</keyword>
<dbReference type="CTD" id="4710"/>
<dbReference type="FunCoup" id="A0A674I9E1">
    <property type="interactions" value="575"/>
</dbReference>
<feature type="region of interest" description="Disordered" evidence="16">
    <location>
        <begin position="1"/>
        <end position="39"/>
    </location>
</feature>
<keyword evidence="19" id="KW-1185">Reference proteome</keyword>
<dbReference type="PANTHER" id="PTHR15469">
    <property type="entry name" value="NADH-UBIQUINONE OXIDOREDUCTASE B15 SUBUNIT"/>
    <property type="match status" value="1"/>
</dbReference>
<protein>
    <recommendedName>
        <fullName evidence="5">NADH dehydrogenase [ubiquinone] 1 beta subcomplex subunit 4</fullName>
    </recommendedName>
    <alternativeName>
        <fullName evidence="14">Complex I-B15</fullName>
    </alternativeName>
    <alternativeName>
        <fullName evidence="15">NADH-ubiquinone oxidoreductase B15 subunit</fullName>
    </alternativeName>
</protein>
<dbReference type="Pfam" id="PF07225">
    <property type="entry name" value="NDUF_B4"/>
    <property type="match status" value="1"/>
</dbReference>
<evidence type="ECO:0000256" key="3">
    <source>
        <dbReference type="ARBA" id="ARBA00007260"/>
    </source>
</evidence>
<name>A0A674I9E1_9SAUR</name>
<keyword evidence="8 17" id="KW-0812">Transmembrane</keyword>
<dbReference type="GeneTree" id="ENSGT00390000007133"/>
<evidence type="ECO:0000256" key="17">
    <source>
        <dbReference type="SAM" id="Phobius"/>
    </source>
</evidence>
<reference evidence="18" key="1">
    <citation type="submission" date="2025-08" db="UniProtKB">
        <authorList>
            <consortium name="Ensembl"/>
        </authorList>
    </citation>
    <scope>IDENTIFICATION</scope>
</reference>
<dbReference type="Proteomes" id="UP000472274">
    <property type="component" value="Unplaced"/>
</dbReference>
<dbReference type="GO" id="GO:0005654">
    <property type="term" value="C:nucleoplasm"/>
    <property type="evidence" value="ECO:0007669"/>
    <property type="project" value="Ensembl"/>
</dbReference>
<evidence type="ECO:0000313" key="19">
    <source>
        <dbReference type="Proteomes" id="UP000472274"/>
    </source>
</evidence>
<evidence type="ECO:0000256" key="6">
    <source>
        <dbReference type="ARBA" id="ARBA00022448"/>
    </source>
</evidence>
<keyword evidence="9" id="KW-0999">Mitochondrion inner membrane</keyword>
<gene>
    <name evidence="18" type="primary">NDUFB4</name>
</gene>
<accession>A0A674I9E1</accession>
<evidence type="ECO:0000256" key="5">
    <source>
        <dbReference type="ARBA" id="ARBA00018681"/>
    </source>
</evidence>
<organism evidence="18 19">
    <name type="scientific">Terrapene triunguis</name>
    <name type="common">Three-toed box turtle</name>
    <dbReference type="NCBI Taxonomy" id="2587831"/>
    <lineage>
        <taxon>Eukaryota</taxon>
        <taxon>Metazoa</taxon>
        <taxon>Chordata</taxon>
        <taxon>Craniata</taxon>
        <taxon>Vertebrata</taxon>
        <taxon>Euteleostomi</taxon>
        <taxon>Archelosauria</taxon>
        <taxon>Testudinata</taxon>
        <taxon>Testudines</taxon>
        <taxon>Cryptodira</taxon>
        <taxon>Durocryptodira</taxon>
        <taxon>Testudinoidea</taxon>
        <taxon>Emydidae</taxon>
        <taxon>Terrapene</taxon>
    </lineage>
</organism>
<evidence type="ECO:0000256" key="13">
    <source>
        <dbReference type="ARBA" id="ARBA00023136"/>
    </source>
</evidence>
<dbReference type="InParanoid" id="A0A674I9E1"/>
<evidence type="ECO:0000256" key="14">
    <source>
        <dbReference type="ARBA" id="ARBA00030212"/>
    </source>
</evidence>
<evidence type="ECO:0000313" key="18">
    <source>
        <dbReference type="Ensembl" id="ENSTMTP00000004733.1"/>
    </source>
</evidence>
<keyword evidence="13 17" id="KW-0472">Membrane</keyword>
<keyword evidence="6" id="KW-0813">Transport</keyword>
<proteinExistence type="inferred from homology"/>
<dbReference type="AlphaFoldDB" id="A0A674I9E1"/>
<keyword evidence="7" id="KW-0679">Respiratory chain</keyword>
<keyword evidence="10" id="KW-0249">Electron transport</keyword>
<evidence type="ECO:0000256" key="10">
    <source>
        <dbReference type="ARBA" id="ARBA00022982"/>
    </source>
</evidence>
<dbReference type="GO" id="GO:0045271">
    <property type="term" value="C:respiratory chain complex I"/>
    <property type="evidence" value="ECO:0007669"/>
    <property type="project" value="Ensembl"/>
</dbReference>
<evidence type="ECO:0000256" key="11">
    <source>
        <dbReference type="ARBA" id="ARBA00022989"/>
    </source>
</evidence>
<evidence type="ECO:0000256" key="15">
    <source>
        <dbReference type="ARBA" id="ARBA00030987"/>
    </source>
</evidence>
<dbReference type="Ensembl" id="ENSTMTT00000004889.1">
    <property type="protein sequence ID" value="ENSTMTP00000004733.1"/>
    <property type="gene ID" value="ENSTMTG00000003518.1"/>
</dbReference>
<evidence type="ECO:0000256" key="12">
    <source>
        <dbReference type="ARBA" id="ARBA00023128"/>
    </source>
</evidence>
<comment type="similarity">
    <text evidence="3">Belongs to the complex I NDUFB4 subunit family.</text>
</comment>
<sequence>MVEPSSSSTFSYRPAPLATLPRELDPAEYDESPEKRRAQAERLAVRARLKRQYQLQLNDPHSSELIEDPAMLRWTYARTYNIYPNFRPTAKTSLLGALSGLVPIFFWWYVLKADRDRKEKLIQEGKYKRPFGLNS</sequence>
<comment type="function">
    <text evidence="1">Accessory subunit of the mitochondrial membrane respiratory chain NADH dehydrogenase (Complex I), that is believed not to be involved in catalysis. Complex I functions in the transfer of electrons from NADH to the respiratory chain. The immediate electron acceptor for the enzyme is believed to be ubiquinone.</text>
</comment>
<evidence type="ECO:0000256" key="4">
    <source>
        <dbReference type="ARBA" id="ARBA00011533"/>
    </source>
</evidence>
<feature type="transmembrane region" description="Helical" evidence="17">
    <location>
        <begin position="93"/>
        <end position="111"/>
    </location>
</feature>
<evidence type="ECO:0000256" key="8">
    <source>
        <dbReference type="ARBA" id="ARBA00022692"/>
    </source>
</evidence>
<comment type="subunit">
    <text evidence="4">Complex I is composed of 45 different subunits.</text>
</comment>
<dbReference type="RefSeq" id="XP_024058212.1">
    <property type="nucleotide sequence ID" value="XM_024202444.3"/>
</dbReference>
<evidence type="ECO:0000256" key="1">
    <source>
        <dbReference type="ARBA" id="ARBA00003195"/>
    </source>
</evidence>
<dbReference type="InterPro" id="IPR009866">
    <property type="entry name" value="NADH_UbQ_OxRdtase_NDUFB4_su"/>
</dbReference>
<comment type="subcellular location">
    <subcellularLocation>
        <location evidence="2">Mitochondrion inner membrane</location>
        <topology evidence="2">Single-pass membrane protein</topology>
        <orientation evidence="2">Matrix side</orientation>
    </subcellularLocation>
</comment>
<dbReference type="GeneID" id="112108349"/>